<dbReference type="OrthoDB" id="9803432at2"/>
<dbReference type="HAMAP" id="MF_01488">
    <property type="entry name" value="RecD2"/>
    <property type="match status" value="1"/>
</dbReference>
<feature type="domain" description="UvrD-like helicase C-terminal" evidence="4">
    <location>
        <begin position="670"/>
        <end position="718"/>
    </location>
</feature>
<keyword evidence="2 3" id="KW-0067">ATP-binding</keyword>
<dbReference type="InterPro" id="IPR027417">
    <property type="entry name" value="P-loop_NTPase"/>
</dbReference>
<evidence type="ECO:0000259" key="7">
    <source>
        <dbReference type="Pfam" id="PF23139"/>
    </source>
</evidence>
<keyword evidence="3 8" id="KW-0347">Helicase</keyword>
<evidence type="ECO:0000256" key="2">
    <source>
        <dbReference type="ARBA" id="ARBA00022840"/>
    </source>
</evidence>
<dbReference type="EMBL" id="PKHE01000003">
    <property type="protein sequence ID" value="PKY90368.1"/>
    <property type="molecule type" value="Genomic_DNA"/>
</dbReference>
<keyword evidence="1 3" id="KW-0547">Nucleotide-binding</keyword>
<evidence type="ECO:0000313" key="8">
    <source>
        <dbReference type="EMBL" id="PKY90368.1"/>
    </source>
</evidence>
<dbReference type="NCBIfam" id="TIGR01448">
    <property type="entry name" value="recD_rel"/>
    <property type="match status" value="1"/>
</dbReference>
<proteinExistence type="inferred from homology"/>
<comment type="caution">
    <text evidence="8">The sequence shown here is derived from an EMBL/GenBank/DDBJ whole genome shotgun (WGS) entry which is preliminary data.</text>
</comment>
<dbReference type="Pfam" id="PF23139">
    <property type="entry name" value="OB_YrrC"/>
    <property type="match status" value="1"/>
</dbReference>
<dbReference type="GO" id="GO:0016887">
    <property type="term" value="F:ATP hydrolysis activity"/>
    <property type="evidence" value="ECO:0007669"/>
    <property type="project" value="RHEA"/>
</dbReference>
<organism evidence="8 9">
    <name type="scientific">Falseniella ignava</name>
    <dbReference type="NCBI Taxonomy" id="137730"/>
    <lineage>
        <taxon>Bacteria</taxon>
        <taxon>Bacillati</taxon>
        <taxon>Bacillota</taxon>
        <taxon>Bacilli</taxon>
        <taxon>Lactobacillales</taxon>
        <taxon>Aerococcaceae</taxon>
        <taxon>Falseniella</taxon>
    </lineage>
</organism>
<name>A0A2I1K3Z2_9LACT</name>
<evidence type="ECO:0000259" key="5">
    <source>
        <dbReference type="Pfam" id="PF14490"/>
    </source>
</evidence>
<comment type="function">
    <text evidence="3">DNA-dependent ATPase and ATP-dependent 5'-3' DNA helicase. Has no activity on blunt DNA or DNA with 3'-overhangs, requires at least 10 bases of 5'-ssDNA for helicase activity.</text>
</comment>
<evidence type="ECO:0000256" key="3">
    <source>
        <dbReference type="HAMAP-Rule" id="MF_01488"/>
    </source>
</evidence>
<dbReference type="GO" id="GO:0017116">
    <property type="term" value="F:single-stranded DNA helicase activity"/>
    <property type="evidence" value="ECO:0007669"/>
    <property type="project" value="TreeGrafter"/>
</dbReference>
<comment type="catalytic activity">
    <reaction evidence="3">
        <text>ATP + H2O = ADP + phosphate + H(+)</text>
        <dbReference type="Rhea" id="RHEA:13065"/>
        <dbReference type="ChEBI" id="CHEBI:15377"/>
        <dbReference type="ChEBI" id="CHEBI:15378"/>
        <dbReference type="ChEBI" id="CHEBI:30616"/>
        <dbReference type="ChEBI" id="CHEBI:43474"/>
        <dbReference type="ChEBI" id="CHEBI:456216"/>
        <dbReference type="EC" id="5.6.2.3"/>
    </reaction>
</comment>
<dbReference type="Pfam" id="PF14520">
    <property type="entry name" value="HHH_5"/>
    <property type="match status" value="1"/>
</dbReference>
<dbReference type="PANTHER" id="PTHR43788:SF6">
    <property type="entry name" value="DNA HELICASE B"/>
    <property type="match status" value="1"/>
</dbReference>
<feature type="domain" description="ATP-dependent RecD2 DNA helicase OB-fold" evidence="7">
    <location>
        <begin position="5"/>
        <end position="83"/>
    </location>
</feature>
<dbReference type="InterPro" id="IPR006345">
    <property type="entry name" value="RecD2"/>
</dbReference>
<keyword evidence="3" id="KW-0238">DNA-binding</keyword>
<dbReference type="InterPro" id="IPR027785">
    <property type="entry name" value="UvrD-like_helicase_C"/>
</dbReference>
<dbReference type="Pfam" id="PF13604">
    <property type="entry name" value="AAA_30"/>
    <property type="match status" value="1"/>
</dbReference>
<dbReference type="RefSeq" id="WP_101953826.1">
    <property type="nucleotide sequence ID" value="NZ_PKHE01000003.1"/>
</dbReference>
<feature type="domain" description="ATP-dependent RecD2 DNA helicase SH3" evidence="6">
    <location>
        <begin position="582"/>
        <end position="652"/>
    </location>
</feature>
<feature type="domain" description="ATP-dependent RecD2 DNA helicase-like helix-hairpin-helix" evidence="5">
    <location>
        <begin position="150"/>
        <end position="239"/>
    </location>
</feature>
<dbReference type="AlphaFoldDB" id="A0A2I1K3Z2"/>
<keyword evidence="3" id="KW-0378">Hydrolase</keyword>
<dbReference type="InterPro" id="IPR041451">
    <property type="entry name" value="RecD2_SH13"/>
</dbReference>
<sequence length="812" mass="91352">MTQMRLVGEIDAIYFESPSNFYKVMRVALDPDQGDAFLLDEIVMTGQFPSIHLDTLYEFFGKMTTHPKYGEQFAVERYQQLTPTSEEGLIDYLSSYRFKGIGPVLAERIVDKLGSKAIELIIDDPKSLEGITGLSAKNAKSLRQELLNYQGTERIYIQLNQWGFSAKLADRIFNYYDSRALEIIRDNPYELIQTIEGISFTKADQLALEFGIEDDALKRIAAAAMSSVYLICYDQGHTWISKDELFTQSRLLLEQSRNYLVSDQELEAGLDEALNQDMLICYDQRYAMASLFYAEVGISKQLVRQLTNCVSESFTEEEIDDALHQLMAQSDVQYDRSQLAALKRAIQSPVSIITGGPGTGKTTLINGLIQLHSLLHEYDLSELPYKTADEAVIHLAAPTGRAAKRMQEATGLPASTIHRLIGFTRESVTENFHAELLAGKLLIIDEMSMVDTWLMNWLLQAVPSSMQLVFVGDQDQLPSVGPGQVFTDLIQSKQIPVVSLKRIYRQGKGSTIIDLASHIRQGSLPTNFTQKQHDRSFIEIGTVGIAKAVHDIASFALKKGYNAMTMQVLAPMYKGEAGINRLNTVLQSLMNPAEAGVREIEFNQGVFREGDKVLQLVNNTEDEVFNGDVGMIQRIDYKDETESKTDEMVVVFEGEKEITYRRGDLNQLTLAYCVSIHKAQGSEYPLVIFPLVTAFRPIIQRNLLYTAVTRAQENLVLIGSEACFNQGVQYQQSKRQTFLIELMMEFEQDKLDETMAHDNVDSDLNLSNEANSIEVLEPGSVAEEIILSEETIHQIDPMINMGELSPYDFMPK</sequence>
<dbReference type="GO" id="GO:0003677">
    <property type="term" value="F:DNA binding"/>
    <property type="evidence" value="ECO:0007669"/>
    <property type="project" value="UniProtKB-UniRule"/>
</dbReference>
<dbReference type="SUPFAM" id="SSF52540">
    <property type="entry name" value="P-loop containing nucleoside triphosphate hydrolases"/>
    <property type="match status" value="1"/>
</dbReference>
<feature type="binding site" evidence="3">
    <location>
        <begin position="358"/>
        <end position="362"/>
    </location>
    <ligand>
        <name>ATP</name>
        <dbReference type="ChEBI" id="CHEBI:30616"/>
    </ligand>
</feature>
<dbReference type="Gene3D" id="1.10.10.2220">
    <property type="match status" value="1"/>
</dbReference>
<comment type="similarity">
    <text evidence="3">Belongs to the RecD family. RecD2 subfamily.</text>
</comment>
<dbReference type="GO" id="GO:0009338">
    <property type="term" value="C:exodeoxyribonuclease V complex"/>
    <property type="evidence" value="ECO:0007669"/>
    <property type="project" value="TreeGrafter"/>
</dbReference>
<dbReference type="InterPro" id="IPR050534">
    <property type="entry name" value="Coronavir_polyprotein_1ab"/>
</dbReference>
<reference evidence="8 9" key="1">
    <citation type="submission" date="2017-12" db="EMBL/GenBank/DDBJ databases">
        <title>Phylogenetic diversity of female urinary microbiome.</title>
        <authorList>
            <person name="Thomas-White K."/>
            <person name="Wolfe A.J."/>
        </authorList>
    </citation>
    <scope>NUCLEOTIDE SEQUENCE [LARGE SCALE GENOMIC DNA]</scope>
    <source>
        <strain evidence="8 9">UMB0898</strain>
    </source>
</reference>
<protein>
    <recommendedName>
        <fullName evidence="3">ATP-dependent RecD2 DNA helicase</fullName>
        <ecNumber evidence="3">5.6.2.3</ecNumber>
    </recommendedName>
    <alternativeName>
        <fullName evidence="3">DNA 5'-3' helicase subunit RecD2</fullName>
    </alternativeName>
</protein>
<dbReference type="InterPro" id="IPR029493">
    <property type="entry name" value="RecD2-like_HHH"/>
</dbReference>
<dbReference type="CDD" id="cd17933">
    <property type="entry name" value="DEXSc_RecD-like"/>
    <property type="match status" value="1"/>
</dbReference>
<dbReference type="GO" id="GO:0043139">
    <property type="term" value="F:5'-3' DNA helicase activity"/>
    <property type="evidence" value="ECO:0007669"/>
    <property type="project" value="UniProtKB-UniRule"/>
</dbReference>
<dbReference type="Gene3D" id="2.30.30.940">
    <property type="match status" value="1"/>
</dbReference>
<dbReference type="Pfam" id="PF13538">
    <property type="entry name" value="UvrD_C_2"/>
    <property type="match status" value="1"/>
</dbReference>
<evidence type="ECO:0000259" key="6">
    <source>
        <dbReference type="Pfam" id="PF18335"/>
    </source>
</evidence>
<dbReference type="CDD" id="cd18809">
    <property type="entry name" value="SF1_C_RecD"/>
    <property type="match status" value="1"/>
</dbReference>
<evidence type="ECO:0000313" key="9">
    <source>
        <dbReference type="Proteomes" id="UP000234384"/>
    </source>
</evidence>
<dbReference type="EC" id="5.6.2.3" evidence="3"/>
<dbReference type="Gene3D" id="3.40.50.300">
    <property type="entry name" value="P-loop containing nucleotide triphosphate hydrolases"/>
    <property type="match status" value="2"/>
</dbReference>
<dbReference type="PANTHER" id="PTHR43788">
    <property type="entry name" value="DNA2/NAM7 HELICASE FAMILY MEMBER"/>
    <property type="match status" value="1"/>
</dbReference>
<dbReference type="InterPro" id="IPR055446">
    <property type="entry name" value="RecD2_N_OB"/>
</dbReference>
<dbReference type="Pfam" id="PF18335">
    <property type="entry name" value="SH3_13"/>
    <property type="match status" value="1"/>
</dbReference>
<accession>A0A2I1K3Z2</accession>
<dbReference type="GO" id="GO:0006310">
    <property type="term" value="P:DNA recombination"/>
    <property type="evidence" value="ECO:0007669"/>
    <property type="project" value="InterPro"/>
</dbReference>
<evidence type="ECO:0000259" key="4">
    <source>
        <dbReference type="Pfam" id="PF13538"/>
    </source>
</evidence>
<evidence type="ECO:0000256" key="1">
    <source>
        <dbReference type="ARBA" id="ARBA00022741"/>
    </source>
</evidence>
<dbReference type="Pfam" id="PF14490">
    <property type="entry name" value="HHH_RecD2"/>
    <property type="match status" value="1"/>
</dbReference>
<keyword evidence="3" id="KW-0413">Isomerase</keyword>
<gene>
    <name evidence="3" type="primary">recD2</name>
    <name evidence="8" type="ORF">CYJ57_01720</name>
</gene>
<dbReference type="GO" id="GO:0005524">
    <property type="term" value="F:ATP binding"/>
    <property type="evidence" value="ECO:0007669"/>
    <property type="project" value="UniProtKB-UniRule"/>
</dbReference>
<dbReference type="Proteomes" id="UP000234384">
    <property type="component" value="Unassembled WGS sequence"/>
</dbReference>